<keyword evidence="2" id="KW-1185">Reference proteome</keyword>
<proteinExistence type="predicted"/>
<dbReference type="InterPro" id="IPR002347">
    <property type="entry name" value="SDR_fam"/>
</dbReference>
<sequence length="161" mass="17775">MSTNLMLAAALGLFLLIRWILRRFRVRNYADKYVFITGCDTGFGNLLAKRLDRFGINVFAGCLTSDGAHALRETCSKRLNTLNLDVTNEESIAKAKLFVEKRLPKGKGLWAVVNNAGVSGVVAPIEWLKQTISGLCWKSICSASYSLRRPFCPLCEGNEGA</sequence>
<dbReference type="PANTHER" id="PTHR43313:SF50">
    <property type="entry name" value="GH26015P"/>
    <property type="match status" value="1"/>
</dbReference>
<reference evidence="1" key="1">
    <citation type="submission" date="2022-11" db="EMBL/GenBank/DDBJ databases">
        <title>Centuries of genome instability and evolution in soft-shell clam transmissible cancer (bioRxiv).</title>
        <authorList>
            <person name="Hart S.F.M."/>
            <person name="Yonemitsu M.A."/>
            <person name="Giersch R.M."/>
            <person name="Beal B.F."/>
            <person name="Arriagada G."/>
            <person name="Davis B.W."/>
            <person name="Ostrander E.A."/>
            <person name="Goff S.P."/>
            <person name="Metzger M.J."/>
        </authorList>
    </citation>
    <scope>NUCLEOTIDE SEQUENCE</scope>
    <source>
        <strain evidence="1">MELC-2E11</strain>
        <tissue evidence="1">Siphon/mantle</tissue>
    </source>
</reference>
<evidence type="ECO:0000313" key="2">
    <source>
        <dbReference type="Proteomes" id="UP001164746"/>
    </source>
</evidence>
<organism evidence="1 2">
    <name type="scientific">Mya arenaria</name>
    <name type="common">Soft-shell clam</name>
    <dbReference type="NCBI Taxonomy" id="6604"/>
    <lineage>
        <taxon>Eukaryota</taxon>
        <taxon>Metazoa</taxon>
        <taxon>Spiralia</taxon>
        <taxon>Lophotrochozoa</taxon>
        <taxon>Mollusca</taxon>
        <taxon>Bivalvia</taxon>
        <taxon>Autobranchia</taxon>
        <taxon>Heteroconchia</taxon>
        <taxon>Euheterodonta</taxon>
        <taxon>Imparidentia</taxon>
        <taxon>Neoheterodontei</taxon>
        <taxon>Myida</taxon>
        <taxon>Myoidea</taxon>
        <taxon>Myidae</taxon>
        <taxon>Mya</taxon>
    </lineage>
</organism>
<evidence type="ECO:0000313" key="1">
    <source>
        <dbReference type="EMBL" id="WAR25970.1"/>
    </source>
</evidence>
<dbReference type="SUPFAM" id="SSF51735">
    <property type="entry name" value="NAD(P)-binding Rossmann-fold domains"/>
    <property type="match status" value="1"/>
</dbReference>
<dbReference type="Pfam" id="PF00106">
    <property type="entry name" value="adh_short"/>
    <property type="match status" value="1"/>
</dbReference>
<gene>
    <name evidence="1" type="ORF">MAR_011674</name>
</gene>
<dbReference type="InterPro" id="IPR036291">
    <property type="entry name" value="NAD(P)-bd_dom_sf"/>
</dbReference>
<dbReference type="Proteomes" id="UP001164746">
    <property type="component" value="Chromosome 14"/>
</dbReference>
<name>A0ABY7FUV0_MYAAR</name>
<protein>
    <submittedName>
        <fullName evidence="1">RDH16-like protein</fullName>
    </submittedName>
</protein>
<dbReference type="PANTHER" id="PTHR43313">
    <property type="entry name" value="SHORT-CHAIN DEHYDROGENASE/REDUCTASE FAMILY 9C"/>
    <property type="match status" value="1"/>
</dbReference>
<dbReference type="Gene3D" id="3.40.50.720">
    <property type="entry name" value="NAD(P)-binding Rossmann-like Domain"/>
    <property type="match status" value="1"/>
</dbReference>
<dbReference type="EMBL" id="CP111025">
    <property type="protein sequence ID" value="WAR25970.1"/>
    <property type="molecule type" value="Genomic_DNA"/>
</dbReference>
<accession>A0ABY7FUV0</accession>